<evidence type="ECO:0000313" key="4">
    <source>
        <dbReference type="EMBL" id="GGS09653.1"/>
    </source>
</evidence>
<protein>
    <recommendedName>
        <fullName evidence="6">Chlorophyllase</fullName>
    </recommendedName>
</protein>
<comment type="caution">
    <text evidence="4">The sequence shown here is derived from an EMBL/GenBank/DDBJ whole genome shotgun (WGS) entry which is preliminary data.</text>
</comment>
<dbReference type="EMBL" id="BMQN01000025">
    <property type="protein sequence ID" value="GGS09653.1"/>
    <property type="molecule type" value="Genomic_DNA"/>
</dbReference>
<dbReference type="PANTHER" id="PTHR10272">
    <property type="entry name" value="PLATELET-ACTIVATING FACTOR ACETYLHYDROLASE"/>
    <property type="match status" value="1"/>
</dbReference>
<keyword evidence="1" id="KW-0378">Hydrolase</keyword>
<dbReference type="Proteomes" id="UP000644548">
    <property type="component" value="Unassembled WGS sequence"/>
</dbReference>
<evidence type="ECO:0000256" key="1">
    <source>
        <dbReference type="ARBA" id="ARBA00022801"/>
    </source>
</evidence>
<evidence type="ECO:0008006" key="6">
    <source>
        <dbReference type="Google" id="ProtNLM"/>
    </source>
</evidence>
<keyword evidence="2" id="KW-0442">Lipid degradation</keyword>
<name>A0ABQ2SBY3_9DEIO</name>
<evidence type="ECO:0000256" key="3">
    <source>
        <dbReference type="ARBA" id="ARBA00023098"/>
    </source>
</evidence>
<dbReference type="SUPFAM" id="SSF53474">
    <property type="entry name" value="alpha/beta-Hydrolases"/>
    <property type="match status" value="1"/>
</dbReference>
<dbReference type="RefSeq" id="WP_189074869.1">
    <property type="nucleotide sequence ID" value="NZ_BMQN01000025.1"/>
</dbReference>
<keyword evidence="3" id="KW-0443">Lipid metabolism</keyword>
<reference evidence="5" key="1">
    <citation type="journal article" date="2019" name="Int. J. Syst. Evol. Microbiol.">
        <title>The Global Catalogue of Microorganisms (GCM) 10K type strain sequencing project: providing services to taxonomists for standard genome sequencing and annotation.</title>
        <authorList>
            <consortium name="The Broad Institute Genomics Platform"/>
            <consortium name="The Broad Institute Genome Sequencing Center for Infectious Disease"/>
            <person name="Wu L."/>
            <person name="Ma J."/>
        </authorList>
    </citation>
    <scope>NUCLEOTIDE SEQUENCE [LARGE SCALE GENOMIC DNA]</scope>
    <source>
        <strain evidence="5">JCM 31405</strain>
    </source>
</reference>
<evidence type="ECO:0000256" key="2">
    <source>
        <dbReference type="ARBA" id="ARBA00022963"/>
    </source>
</evidence>
<dbReference type="PANTHER" id="PTHR10272:SF0">
    <property type="entry name" value="PLATELET-ACTIVATING FACTOR ACETYLHYDROLASE"/>
    <property type="match status" value="1"/>
</dbReference>
<dbReference type="Gene3D" id="3.40.50.1820">
    <property type="entry name" value="alpha/beta hydrolase"/>
    <property type="match status" value="1"/>
</dbReference>
<evidence type="ECO:0000313" key="5">
    <source>
        <dbReference type="Proteomes" id="UP000644548"/>
    </source>
</evidence>
<gene>
    <name evidence="4" type="ORF">GCM10008960_39910</name>
</gene>
<organism evidence="4 5">
    <name type="scientific">Deinococcus sedimenti</name>
    <dbReference type="NCBI Taxonomy" id="1867090"/>
    <lineage>
        <taxon>Bacteria</taxon>
        <taxon>Thermotogati</taxon>
        <taxon>Deinococcota</taxon>
        <taxon>Deinococci</taxon>
        <taxon>Deinococcales</taxon>
        <taxon>Deinococcaceae</taxon>
        <taxon>Deinococcus</taxon>
    </lineage>
</organism>
<sequence length="306" mass="32891">MTAPTAPVHTTAPLLVTAPGRPRPLHVKLSVPLSGDRLPILLFSHGNGSSLHAYGPLTDRWAAQGFAVIQPTHLDSRQDPGPPLSPLRIWRERILDLQRILDHLGELTETLPHVSGRLDPTRVAAAGHSWGGETVSKLLGARPTTLPRGPDDGTRDPRIRAGVLLAAPGLGGSALTTHAAQHYPFLNQDFSSLHAPALIVAGDQDEARLSVRGARWVTDAYHLSSGPKALLTLTGAQHSLGGIPGYESRETTDEQPDRVAAIARLSGAYLRSALDPHDPAWRDARDTFREQSAHLGRIEERLAPTP</sequence>
<keyword evidence="5" id="KW-1185">Reference proteome</keyword>
<dbReference type="InterPro" id="IPR029058">
    <property type="entry name" value="AB_hydrolase_fold"/>
</dbReference>
<accession>A0ABQ2SBY3</accession>
<proteinExistence type="predicted"/>